<evidence type="ECO:0000313" key="10">
    <source>
        <dbReference type="Proteomes" id="UP000241436"/>
    </source>
</evidence>
<evidence type="ECO:0000256" key="5">
    <source>
        <dbReference type="PROSITE-ProRule" id="PRU00433"/>
    </source>
</evidence>
<evidence type="ECO:0000256" key="1">
    <source>
        <dbReference type="ARBA" id="ARBA00022617"/>
    </source>
</evidence>
<dbReference type="InterPro" id="IPR009056">
    <property type="entry name" value="Cyt_c-like_dom"/>
</dbReference>
<gene>
    <name evidence="9" type="ORF">CLG94_00200</name>
</gene>
<dbReference type="Proteomes" id="UP000241436">
    <property type="component" value="Unassembled WGS sequence"/>
</dbReference>
<dbReference type="InterPro" id="IPR036939">
    <property type="entry name" value="Cu2_ascorb_mOase_N_sf"/>
</dbReference>
<dbReference type="RefSeq" id="WP_107560895.1">
    <property type="nucleotide sequence ID" value="NZ_NVQC01000005.1"/>
</dbReference>
<dbReference type="InterPro" id="IPR008977">
    <property type="entry name" value="PHM/PNGase_F_dom_sf"/>
</dbReference>
<dbReference type="InterPro" id="IPR036909">
    <property type="entry name" value="Cyt_c-like_dom_sf"/>
</dbReference>
<evidence type="ECO:0000256" key="4">
    <source>
        <dbReference type="ARBA" id="ARBA00023157"/>
    </source>
</evidence>
<keyword evidence="7" id="KW-0732">Signal</keyword>
<dbReference type="GO" id="GO:0016715">
    <property type="term" value="F:oxidoreductase activity, acting on paired donors, with incorporation or reduction of molecular oxygen, reduced ascorbate as one donor, and incorporation of one atom of oxygen"/>
    <property type="evidence" value="ECO:0007669"/>
    <property type="project" value="InterPro"/>
</dbReference>
<accession>A0A2T4U1K0</accession>
<dbReference type="EMBL" id="NVQC01000005">
    <property type="protein sequence ID" value="PTL37234.1"/>
    <property type="molecule type" value="Genomic_DNA"/>
</dbReference>
<dbReference type="GO" id="GO:0016853">
    <property type="term" value="F:isomerase activity"/>
    <property type="evidence" value="ECO:0007669"/>
    <property type="project" value="UniProtKB-KW"/>
</dbReference>
<dbReference type="Gene3D" id="2.60.120.230">
    <property type="match status" value="1"/>
</dbReference>
<sequence>MRRILCSLAVVLTPILAWAGVDRPPVTFNKDVLPILQRNCQGCHRPGEAAPMPLLTYQDARPWIKAIRDAVLQQRMPPWFADSQHGKFANDRSLSQAEIDTLVAWVDGGAREGDAADLPPPREFVKGWNIGRPDLVFEMPREFHVPDSGTIQYQYVVIPTGFTGDRWVQMAEIRPGNRALVHHVMVYLREPGSKWLHWAKPGEPFEVRSLRDGSRRFDLLVGFVPGSVPQMLKPGQAKLIKAGSDLVFELHYTANGKAGTDRTRMGLIFAKEPPVEQVSTIWAKNRVFVIPAGAPNHRVDAERTLDHDVTLLALLPHMHLRGKSVQYRAVYPTGESQILLDVPRYSVNWQLSYYLKEPLLLPKGTRIECTGYFDNSANNPNNPNSAVAVRYGKQSQDEMMVCLMDVTSRRRDESGASIQKGDGEVLQRPSPEPPD</sequence>
<dbReference type="SUPFAM" id="SSF49742">
    <property type="entry name" value="PHM/PNGase F"/>
    <property type="match status" value="2"/>
</dbReference>
<evidence type="ECO:0000259" key="8">
    <source>
        <dbReference type="PROSITE" id="PS51007"/>
    </source>
</evidence>
<evidence type="ECO:0000256" key="7">
    <source>
        <dbReference type="SAM" id="SignalP"/>
    </source>
</evidence>
<proteinExistence type="predicted"/>
<dbReference type="PROSITE" id="PS51007">
    <property type="entry name" value="CYTC"/>
    <property type="match status" value="1"/>
</dbReference>
<keyword evidence="3 5" id="KW-0408">Iron</keyword>
<feature type="region of interest" description="Disordered" evidence="6">
    <location>
        <begin position="408"/>
        <end position="435"/>
    </location>
</feature>
<keyword evidence="9" id="KW-0413">Isomerase</keyword>
<feature type="domain" description="Cytochrome c" evidence="8">
    <location>
        <begin position="19"/>
        <end position="110"/>
    </location>
</feature>
<dbReference type="OrthoDB" id="9786191at2"/>
<keyword evidence="2 5" id="KW-0479">Metal-binding</keyword>
<reference evidence="10" key="2">
    <citation type="journal article" date="2018" name="Environ. Microbiol.">
        <title>Bloom of a denitrifying methanotroph, 'Candidatus Methylomirabilis limnetica', in a deep stratified lake.</title>
        <authorList>
            <person name="Graf J.S."/>
            <person name="Mayr M.J."/>
            <person name="Marchant H.K."/>
            <person name="Tienken D."/>
            <person name="Hach P.F."/>
            <person name="Brand A."/>
            <person name="Schubert C.J."/>
            <person name="Kuypers M.M."/>
            <person name="Milucka J."/>
        </authorList>
    </citation>
    <scope>NUCLEOTIDE SEQUENCE [LARGE SCALE GENOMIC DNA]</scope>
    <source>
        <strain evidence="10">Zug</strain>
    </source>
</reference>
<feature type="chain" id="PRO_5015660596" evidence="7">
    <location>
        <begin position="20"/>
        <end position="435"/>
    </location>
</feature>
<dbReference type="GO" id="GO:0005507">
    <property type="term" value="F:copper ion binding"/>
    <property type="evidence" value="ECO:0007669"/>
    <property type="project" value="InterPro"/>
</dbReference>
<evidence type="ECO:0000256" key="6">
    <source>
        <dbReference type="SAM" id="MobiDB-lite"/>
    </source>
</evidence>
<dbReference type="GO" id="GO:0009055">
    <property type="term" value="F:electron transfer activity"/>
    <property type="evidence" value="ECO:0007669"/>
    <property type="project" value="InterPro"/>
</dbReference>
<feature type="signal peptide" evidence="7">
    <location>
        <begin position="1"/>
        <end position="19"/>
    </location>
</feature>
<evidence type="ECO:0000313" key="9">
    <source>
        <dbReference type="EMBL" id="PTL37234.1"/>
    </source>
</evidence>
<dbReference type="SUPFAM" id="SSF46626">
    <property type="entry name" value="Cytochrome c"/>
    <property type="match status" value="1"/>
</dbReference>
<name>A0A2T4U1K0_9BACT</name>
<keyword evidence="1 5" id="KW-0349">Heme</keyword>
<keyword evidence="4" id="KW-1015">Disulfide bond</keyword>
<organism evidence="9 10">
    <name type="scientific">Candidatus Methylomirabilis limnetica</name>
    <dbReference type="NCBI Taxonomy" id="2033718"/>
    <lineage>
        <taxon>Bacteria</taxon>
        <taxon>Candidatus Methylomirabilota</taxon>
        <taxon>Candidatus Methylomirabilia</taxon>
        <taxon>Candidatus Methylomirabilales</taxon>
        <taxon>Candidatus Methylomirabilaceae</taxon>
        <taxon>Candidatus Methylomirabilis</taxon>
    </lineage>
</organism>
<evidence type="ECO:0000256" key="3">
    <source>
        <dbReference type="ARBA" id="ARBA00023004"/>
    </source>
</evidence>
<dbReference type="InterPro" id="IPR014784">
    <property type="entry name" value="Cu2_ascorb_mOase-like_C"/>
</dbReference>
<reference evidence="9 10" key="1">
    <citation type="submission" date="2017-09" db="EMBL/GenBank/DDBJ databases">
        <title>Bloom of a denitrifying methanotroph, Candidatus Methylomirabilis limnetica, in a deep stratified lake.</title>
        <authorList>
            <person name="Graf J.S."/>
            <person name="Marchant H.K."/>
            <person name="Tienken D."/>
            <person name="Hach P.F."/>
            <person name="Brand A."/>
            <person name="Schubert C.J."/>
            <person name="Kuypers M.M."/>
            <person name="Milucka J."/>
        </authorList>
    </citation>
    <scope>NUCLEOTIDE SEQUENCE [LARGE SCALE GENOMIC DNA]</scope>
    <source>
        <strain evidence="9 10">Zug</strain>
    </source>
</reference>
<comment type="caution">
    <text evidence="9">The sequence shown here is derived from an EMBL/GenBank/DDBJ whole genome shotgun (WGS) entry which is preliminary data.</text>
</comment>
<evidence type="ECO:0000256" key="2">
    <source>
        <dbReference type="ARBA" id="ARBA00022723"/>
    </source>
</evidence>
<dbReference type="Gene3D" id="2.60.120.310">
    <property type="entry name" value="Copper type II, ascorbate-dependent monooxygenase, N-terminal domain"/>
    <property type="match status" value="1"/>
</dbReference>
<protein>
    <submittedName>
        <fullName evidence="9">Thiol-disulfide isomerase</fullName>
    </submittedName>
</protein>
<dbReference type="GO" id="GO:0020037">
    <property type="term" value="F:heme binding"/>
    <property type="evidence" value="ECO:0007669"/>
    <property type="project" value="InterPro"/>
</dbReference>
<keyword evidence="10" id="KW-1185">Reference proteome</keyword>
<dbReference type="AlphaFoldDB" id="A0A2T4U1K0"/>